<keyword evidence="1" id="KW-0812">Transmembrane</keyword>
<keyword evidence="3" id="KW-1185">Reference proteome</keyword>
<dbReference type="InterPro" id="IPR011397">
    <property type="entry name" value="YhfC"/>
</dbReference>
<dbReference type="Proteomes" id="UP000543642">
    <property type="component" value="Unassembled WGS sequence"/>
</dbReference>
<proteinExistence type="predicted"/>
<dbReference type="RefSeq" id="WP_183776146.1">
    <property type="nucleotide sequence ID" value="NZ_CAWVEG010000161.1"/>
</dbReference>
<feature type="transmembrane region" description="Helical" evidence="1">
    <location>
        <begin position="246"/>
        <end position="264"/>
    </location>
</feature>
<reference evidence="2 3" key="1">
    <citation type="submission" date="2020-08" db="EMBL/GenBank/DDBJ databases">
        <title>Genomic Encyclopedia of Type Strains, Phase IV (KMG-IV): sequencing the most valuable type-strain genomes for metagenomic binning, comparative biology and taxonomic classification.</title>
        <authorList>
            <person name="Goeker M."/>
        </authorList>
    </citation>
    <scope>NUCLEOTIDE SEQUENCE [LARGE SCALE GENOMIC DNA]</scope>
    <source>
        <strain evidence="2 3">DSM 106146</strain>
    </source>
</reference>
<dbReference type="EMBL" id="JACHFW010000016">
    <property type="protein sequence ID" value="MBB5265946.1"/>
    <property type="molecule type" value="Genomic_DNA"/>
</dbReference>
<feature type="transmembrane region" description="Helical" evidence="1">
    <location>
        <begin position="77"/>
        <end position="99"/>
    </location>
</feature>
<feature type="transmembrane region" description="Helical" evidence="1">
    <location>
        <begin position="120"/>
        <end position="143"/>
    </location>
</feature>
<feature type="transmembrane region" description="Helical" evidence="1">
    <location>
        <begin position="218"/>
        <end position="240"/>
    </location>
</feature>
<protein>
    <submittedName>
        <fullName evidence="2">Putative membrane protein YhfC</fullName>
    </submittedName>
</protein>
<feature type="transmembrane region" description="Helical" evidence="1">
    <location>
        <begin position="12"/>
        <end position="31"/>
    </location>
</feature>
<keyword evidence="1" id="KW-0472">Membrane</keyword>
<organism evidence="2 3">
    <name type="scientific">Catenibacillus scindens</name>
    <dbReference type="NCBI Taxonomy" id="673271"/>
    <lineage>
        <taxon>Bacteria</taxon>
        <taxon>Bacillati</taxon>
        <taxon>Bacillota</taxon>
        <taxon>Clostridia</taxon>
        <taxon>Lachnospirales</taxon>
        <taxon>Lachnospiraceae</taxon>
        <taxon>Catenibacillus</taxon>
    </lineage>
</organism>
<dbReference type="AlphaFoldDB" id="A0A7W8M708"/>
<evidence type="ECO:0000313" key="2">
    <source>
        <dbReference type="EMBL" id="MBB5265946.1"/>
    </source>
</evidence>
<keyword evidence="1" id="KW-1133">Transmembrane helix</keyword>
<sequence length="292" mass="32283">MTGTLSNGIISLILFGVSYSLIVPLLLCAIFKKRFKAHIKPFLVGLITYGALSFCVVNIINGLLLRFVDSTGFSVPMVFIYSLFTQIIGVLIGQAGKYYTLRVLKNDPNPDKYALRGDALEFGAGYAGLELFMTVGITMASYFSYAAILNNGQAQQFIDSMTGIDRQNVEAIFTSLLSSSFSDFLCVILQGLGMFIFQIGASLLVFRSVFGTKESDKVYLRLAIIFHVIMIVPGCIVSAGLITTPWFETIIMVIFGAAVLYYGFDKIKEYEKNRVDDMIKASKSKKKNKKGR</sequence>
<evidence type="ECO:0000313" key="3">
    <source>
        <dbReference type="Proteomes" id="UP000543642"/>
    </source>
</evidence>
<gene>
    <name evidence="2" type="ORF">HNP82_003097</name>
</gene>
<feature type="transmembrane region" description="Helical" evidence="1">
    <location>
        <begin position="187"/>
        <end position="206"/>
    </location>
</feature>
<feature type="transmembrane region" description="Helical" evidence="1">
    <location>
        <begin position="43"/>
        <end position="65"/>
    </location>
</feature>
<name>A0A7W8M708_9FIRM</name>
<comment type="caution">
    <text evidence="2">The sequence shown here is derived from an EMBL/GenBank/DDBJ whole genome shotgun (WGS) entry which is preliminary data.</text>
</comment>
<evidence type="ECO:0000256" key="1">
    <source>
        <dbReference type="SAM" id="Phobius"/>
    </source>
</evidence>
<accession>A0A7W8M708</accession>
<dbReference type="Pfam" id="PF10086">
    <property type="entry name" value="YhfC"/>
    <property type="match status" value="1"/>
</dbReference>